<dbReference type="Proteomes" id="UP000886657">
    <property type="component" value="Unassembled WGS sequence"/>
</dbReference>
<evidence type="ECO:0000313" key="5">
    <source>
        <dbReference type="Proteomes" id="UP000886657"/>
    </source>
</evidence>
<dbReference type="AlphaFoldDB" id="A0A9D7SFE8"/>
<organism evidence="4 5">
    <name type="scientific">Candidatus Geothrix skivensis</name>
    <dbReference type="NCBI Taxonomy" id="2954439"/>
    <lineage>
        <taxon>Bacteria</taxon>
        <taxon>Pseudomonadati</taxon>
        <taxon>Acidobacteriota</taxon>
        <taxon>Holophagae</taxon>
        <taxon>Holophagales</taxon>
        <taxon>Holophagaceae</taxon>
        <taxon>Geothrix</taxon>
    </lineage>
</organism>
<dbReference type="InterPro" id="IPR016163">
    <property type="entry name" value="Ald_DH_C"/>
</dbReference>
<dbReference type="Pfam" id="PF00171">
    <property type="entry name" value="Aldedh"/>
    <property type="match status" value="1"/>
</dbReference>
<feature type="domain" description="Aldehyde dehydrogenase" evidence="3">
    <location>
        <begin position="54"/>
        <end position="492"/>
    </location>
</feature>
<gene>
    <name evidence="4" type="ORF">IPP58_05020</name>
</gene>
<comment type="similarity">
    <text evidence="1">Belongs to the aldehyde dehydrogenase family.</text>
</comment>
<dbReference type="PANTHER" id="PTHR43353">
    <property type="entry name" value="SUCCINATE-SEMIALDEHYDE DEHYDROGENASE, MITOCHONDRIAL"/>
    <property type="match status" value="1"/>
</dbReference>
<dbReference type="EMBL" id="JADKIO010000005">
    <property type="protein sequence ID" value="MBK9795846.1"/>
    <property type="molecule type" value="Genomic_DNA"/>
</dbReference>
<dbReference type="InterPro" id="IPR016161">
    <property type="entry name" value="Ald_DH/histidinol_DH"/>
</dbReference>
<evidence type="ECO:0000259" key="3">
    <source>
        <dbReference type="Pfam" id="PF00171"/>
    </source>
</evidence>
<comment type="caution">
    <text evidence="4">The sequence shown here is derived from an EMBL/GenBank/DDBJ whole genome shotgun (WGS) entry which is preliminary data.</text>
</comment>
<dbReference type="Gene3D" id="3.40.309.10">
    <property type="entry name" value="Aldehyde Dehydrogenase, Chain A, domain 2"/>
    <property type="match status" value="1"/>
</dbReference>
<reference evidence="4" key="1">
    <citation type="submission" date="2020-10" db="EMBL/GenBank/DDBJ databases">
        <title>Connecting structure to function with the recovery of over 1000 high-quality activated sludge metagenome-assembled genomes encoding full-length rRNA genes using long-read sequencing.</title>
        <authorList>
            <person name="Singleton C.M."/>
            <person name="Petriglieri F."/>
            <person name="Kristensen J.M."/>
            <person name="Kirkegaard R.H."/>
            <person name="Michaelsen T.Y."/>
            <person name="Andersen M.H."/>
            <person name="Karst S.M."/>
            <person name="Dueholm M.S."/>
            <person name="Nielsen P.H."/>
            <person name="Albertsen M."/>
        </authorList>
    </citation>
    <scope>NUCLEOTIDE SEQUENCE</scope>
    <source>
        <strain evidence="4">Skiv_18-Q3-R9-52_MAXAC.067</strain>
    </source>
</reference>
<proteinExistence type="inferred from homology"/>
<name>A0A9D7SFE8_9BACT</name>
<keyword evidence="2" id="KW-0560">Oxidoreductase</keyword>
<dbReference type="Gene3D" id="3.40.605.10">
    <property type="entry name" value="Aldehyde Dehydrogenase, Chain A, domain 1"/>
    <property type="match status" value="1"/>
</dbReference>
<dbReference type="InterPro" id="IPR050740">
    <property type="entry name" value="Aldehyde_DH_Superfamily"/>
</dbReference>
<dbReference type="InterPro" id="IPR016162">
    <property type="entry name" value="Ald_DH_N"/>
</dbReference>
<protein>
    <submittedName>
        <fullName evidence="4">Aldehyde dehydrogenase family protein</fullName>
    </submittedName>
</protein>
<dbReference type="SUPFAM" id="SSF53720">
    <property type="entry name" value="ALDH-like"/>
    <property type="match status" value="1"/>
</dbReference>
<accession>A0A9D7SFE8</accession>
<evidence type="ECO:0000313" key="4">
    <source>
        <dbReference type="EMBL" id="MBK9795846.1"/>
    </source>
</evidence>
<dbReference type="GO" id="GO:0016620">
    <property type="term" value="F:oxidoreductase activity, acting on the aldehyde or oxo group of donors, NAD or NADP as acceptor"/>
    <property type="evidence" value="ECO:0007669"/>
    <property type="project" value="InterPro"/>
</dbReference>
<dbReference type="InterPro" id="IPR015590">
    <property type="entry name" value="Aldehyde_DH_dom"/>
</dbReference>
<dbReference type="PANTHER" id="PTHR43353:SF5">
    <property type="entry name" value="SUCCINATE-SEMIALDEHYDE DEHYDROGENASE, MITOCHONDRIAL"/>
    <property type="match status" value="1"/>
</dbReference>
<evidence type="ECO:0000256" key="1">
    <source>
        <dbReference type="ARBA" id="ARBA00009986"/>
    </source>
</evidence>
<evidence type="ECO:0000256" key="2">
    <source>
        <dbReference type="ARBA" id="ARBA00023002"/>
    </source>
</evidence>
<sequence>MLALTMLTFPAPEPGMYVKPNSPQAAAAGKSIIGFNVINGKEVEGDLSMIQSKSAADHRDLVGMFPDSGEKDVAKAAKAAADAFRSWSATSAATREDLVQRTATILATHRDKLARIVMREIGMTPREALAEVQGAIDACAFFCVETRRAQSRSFGSGARARLRPVGVCGILATGSSPLAAPSRKILPAILCGNTVVWKPSDNAPAAAYLLLRAMLEAGLPPGVVNTVNGRGRAGCGKHFLAGIEKGHFQSFSFVGSPALGRTVGELCGRNLIVPSLELTRKGSMVVLPDADLDQAVEDALGAAFAQAGQGVTSLGTILLHDACAEPFRRRFLEAVARLDMGNPMTEAEVAFGPMINARTATAFREHWELGQAQGATLLTGGDPWTEANRSSQVKGNIGHGLYMQPCVWAGVRPDMGLFRHPVLGPAVNLCTVKDFDEAMSWLQGAHCGTVTALYTQDLALAGRFQREGTADIANLNTLAEDPETRLTFTGQGTRPGGQPALDGFTRWQASNLEEAEEPPMEILAGTPAPSIHTDWDSL</sequence>